<feature type="binding site" evidence="11">
    <location>
        <position position="166"/>
    </location>
    <ligand>
        <name>ATP</name>
        <dbReference type="ChEBI" id="CHEBI:30616"/>
    </ligand>
</feature>
<comment type="similarity">
    <text evidence="11">Belongs to the Thz kinase family.</text>
</comment>
<dbReference type="SUPFAM" id="SSF53613">
    <property type="entry name" value="Ribokinase-like"/>
    <property type="match status" value="1"/>
</dbReference>
<dbReference type="CDD" id="cd01170">
    <property type="entry name" value="THZ_kinase"/>
    <property type="match status" value="1"/>
</dbReference>
<feature type="binding site" evidence="11">
    <location>
        <position position="46"/>
    </location>
    <ligand>
        <name>substrate</name>
    </ligand>
</feature>
<evidence type="ECO:0000256" key="5">
    <source>
        <dbReference type="ARBA" id="ARBA00022723"/>
    </source>
</evidence>
<dbReference type="GO" id="GO:0005524">
    <property type="term" value="F:ATP binding"/>
    <property type="evidence" value="ECO:0007669"/>
    <property type="project" value="UniProtKB-UniRule"/>
</dbReference>
<evidence type="ECO:0000256" key="11">
    <source>
        <dbReference type="HAMAP-Rule" id="MF_00228"/>
    </source>
</evidence>
<evidence type="ECO:0000256" key="4">
    <source>
        <dbReference type="ARBA" id="ARBA00022679"/>
    </source>
</evidence>
<reference evidence="12" key="1">
    <citation type="submission" date="2020-02" db="EMBL/GenBank/DDBJ databases">
        <authorList>
            <person name="Meier V. D."/>
        </authorList>
    </citation>
    <scope>NUCLEOTIDE SEQUENCE</scope>
    <source>
        <strain evidence="12">AVDCRST_MAG19</strain>
    </source>
</reference>
<dbReference type="GO" id="GO:0000287">
    <property type="term" value="F:magnesium ion binding"/>
    <property type="evidence" value="ECO:0007669"/>
    <property type="project" value="UniProtKB-UniRule"/>
</dbReference>
<dbReference type="EC" id="2.7.1.50" evidence="11"/>
<evidence type="ECO:0000256" key="10">
    <source>
        <dbReference type="ARBA" id="ARBA00022977"/>
    </source>
</evidence>
<comment type="function">
    <text evidence="11">Catalyzes the phosphorylation of the hydroxyl group of 4-methyl-5-beta-hydroxyethylthiazole (THZ).</text>
</comment>
<proteinExistence type="inferred from homology"/>
<evidence type="ECO:0000256" key="1">
    <source>
        <dbReference type="ARBA" id="ARBA00001771"/>
    </source>
</evidence>
<keyword evidence="4 11" id="KW-0808">Transferase</keyword>
<evidence type="ECO:0000256" key="9">
    <source>
        <dbReference type="ARBA" id="ARBA00022842"/>
    </source>
</evidence>
<evidence type="ECO:0000256" key="6">
    <source>
        <dbReference type="ARBA" id="ARBA00022741"/>
    </source>
</evidence>
<organism evidence="12">
    <name type="scientific">uncultured Thermomicrobiales bacterium</name>
    <dbReference type="NCBI Taxonomy" id="1645740"/>
    <lineage>
        <taxon>Bacteria</taxon>
        <taxon>Pseudomonadati</taxon>
        <taxon>Thermomicrobiota</taxon>
        <taxon>Thermomicrobia</taxon>
        <taxon>Thermomicrobiales</taxon>
        <taxon>environmental samples</taxon>
    </lineage>
</organism>
<sequence length="264" mass="26290">MDYPAEAAAALARIGASPPLVHQITNVVVTNDSANLTLGFGALPVMAYAPEEVAEMAALSQALVLNIGTLSAAEIEAMLLAGRAAGEAGVPIVLDPVGAGATRFRTESALRLLAELPITVLRGNRGEIGALVGSGAVRGVEAVGTEDPREVAEAAGARFGVTTAVTGPVDVVVGGGRTLLVRNGHPLLGRITGSGCMATAAIGIFLAAGDDPPVQTALALATYGLAAERAAVGDPGPGTFRARLLDEVAALGTTGTAEVRVTEG</sequence>
<comment type="pathway">
    <text evidence="3 11">Cofactor biosynthesis; thiamine diphosphate biosynthesis; 4-methyl-5-(2-phosphoethyl)-thiazole from 5-(2-hydroxyethyl)-4-methylthiazole: step 1/1.</text>
</comment>
<comment type="cofactor">
    <cofactor evidence="2 11">
        <name>Mg(2+)</name>
        <dbReference type="ChEBI" id="CHEBI:18420"/>
    </cofactor>
</comment>
<keyword evidence="9 11" id="KW-0460">Magnesium</keyword>
<dbReference type="GO" id="GO:0004417">
    <property type="term" value="F:hydroxyethylthiazole kinase activity"/>
    <property type="evidence" value="ECO:0007669"/>
    <property type="project" value="UniProtKB-UniRule"/>
</dbReference>
<evidence type="ECO:0000313" key="12">
    <source>
        <dbReference type="EMBL" id="CAA9579230.1"/>
    </source>
</evidence>
<dbReference type="GO" id="GO:0009229">
    <property type="term" value="P:thiamine diphosphate biosynthetic process"/>
    <property type="evidence" value="ECO:0007669"/>
    <property type="project" value="UniProtKB-UniRule"/>
</dbReference>
<gene>
    <name evidence="11" type="primary">thiM</name>
    <name evidence="12" type="ORF">AVDCRST_MAG19-3671</name>
</gene>
<evidence type="ECO:0000256" key="7">
    <source>
        <dbReference type="ARBA" id="ARBA00022777"/>
    </source>
</evidence>
<evidence type="ECO:0000256" key="2">
    <source>
        <dbReference type="ARBA" id="ARBA00001946"/>
    </source>
</evidence>
<comment type="catalytic activity">
    <reaction evidence="1 11">
        <text>5-(2-hydroxyethyl)-4-methylthiazole + ATP = 4-methyl-5-(2-phosphooxyethyl)-thiazole + ADP + H(+)</text>
        <dbReference type="Rhea" id="RHEA:24212"/>
        <dbReference type="ChEBI" id="CHEBI:15378"/>
        <dbReference type="ChEBI" id="CHEBI:17957"/>
        <dbReference type="ChEBI" id="CHEBI:30616"/>
        <dbReference type="ChEBI" id="CHEBI:58296"/>
        <dbReference type="ChEBI" id="CHEBI:456216"/>
        <dbReference type="EC" id="2.7.1.50"/>
    </reaction>
</comment>
<dbReference type="EMBL" id="CADCWL010000206">
    <property type="protein sequence ID" value="CAA9579230.1"/>
    <property type="molecule type" value="Genomic_DNA"/>
</dbReference>
<evidence type="ECO:0000256" key="3">
    <source>
        <dbReference type="ARBA" id="ARBA00004868"/>
    </source>
</evidence>
<dbReference type="HAMAP" id="MF_00228">
    <property type="entry name" value="Thz_kinase"/>
    <property type="match status" value="1"/>
</dbReference>
<dbReference type="PIRSF" id="PIRSF000513">
    <property type="entry name" value="Thz_kinase"/>
    <property type="match status" value="1"/>
</dbReference>
<dbReference type="Pfam" id="PF02110">
    <property type="entry name" value="HK"/>
    <property type="match status" value="1"/>
</dbReference>
<name>A0A6J4VHU1_9BACT</name>
<dbReference type="GO" id="GO:0009228">
    <property type="term" value="P:thiamine biosynthetic process"/>
    <property type="evidence" value="ECO:0007669"/>
    <property type="project" value="UniProtKB-KW"/>
</dbReference>
<evidence type="ECO:0000256" key="8">
    <source>
        <dbReference type="ARBA" id="ARBA00022840"/>
    </source>
</evidence>
<protein>
    <recommendedName>
        <fullName evidence="11">Hydroxyethylthiazole kinase</fullName>
        <ecNumber evidence="11">2.7.1.50</ecNumber>
    </recommendedName>
    <alternativeName>
        <fullName evidence="11">4-methyl-5-beta-hydroxyethylthiazole kinase</fullName>
        <shortName evidence="11">TH kinase</shortName>
        <shortName evidence="11">Thz kinase</shortName>
    </alternativeName>
</protein>
<dbReference type="NCBIfam" id="NF006830">
    <property type="entry name" value="PRK09355.1"/>
    <property type="match status" value="1"/>
</dbReference>
<keyword evidence="5 11" id="KW-0479">Metal-binding</keyword>
<dbReference type="UniPathway" id="UPA00060">
    <property type="reaction ID" value="UER00139"/>
</dbReference>
<keyword evidence="6 11" id="KW-0547">Nucleotide-binding</keyword>
<keyword evidence="7 11" id="KW-0418">Kinase</keyword>
<keyword evidence="10 11" id="KW-0784">Thiamine biosynthesis</keyword>
<feature type="binding site" evidence="11">
    <location>
        <position position="122"/>
    </location>
    <ligand>
        <name>ATP</name>
        <dbReference type="ChEBI" id="CHEBI:30616"/>
    </ligand>
</feature>
<dbReference type="Gene3D" id="3.40.1190.20">
    <property type="match status" value="1"/>
</dbReference>
<dbReference type="InterPro" id="IPR000417">
    <property type="entry name" value="Hyethyz_kinase"/>
</dbReference>
<accession>A0A6J4VHU1</accession>
<keyword evidence="8 11" id="KW-0067">ATP-binding</keyword>
<dbReference type="PRINTS" id="PR01099">
    <property type="entry name" value="HYETHTZKNASE"/>
</dbReference>
<dbReference type="AlphaFoldDB" id="A0A6J4VHU1"/>
<dbReference type="InterPro" id="IPR029056">
    <property type="entry name" value="Ribokinase-like"/>
</dbReference>
<feature type="binding site" evidence="11">
    <location>
        <position position="193"/>
    </location>
    <ligand>
        <name>substrate</name>
    </ligand>
</feature>